<dbReference type="Pfam" id="PF00990">
    <property type="entry name" value="GGDEF"/>
    <property type="match status" value="1"/>
</dbReference>
<evidence type="ECO:0000259" key="4">
    <source>
        <dbReference type="PROSITE" id="PS50110"/>
    </source>
</evidence>
<dbReference type="Pfam" id="PF00072">
    <property type="entry name" value="Response_reg"/>
    <property type="match status" value="1"/>
</dbReference>
<dbReference type="InterPro" id="IPR029787">
    <property type="entry name" value="Nucleotide_cyclase"/>
</dbReference>
<dbReference type="PROSITE" id="PS51832">
    <property type="entry name" value="HD_GYP"/>
    <property type="match status" value="1"/>
</dbReference>
<dbReference type="NCBIfam" id="TIGR00254">
    <property type="entry name" value="GGDEF"/>
    <property type="match status" value="1"/>
</dbReference>
<dbReference type="InterPro" id="IPR043128">
    <property type="entry name" value="Rev_trsase/Diguanyl_cyclase"/>
</dbReference>
<name>A0A7G9G6W1_9FIRM</name>
<feature type="domain" description="HD-GYP" evidence="6">
    <location>
        <begin position="153"/>
        <end position="361"/>
    </location>
</feature>
<accession>A0A7G9G6W1</accession>
<dbReference type="InterPro" id="IPR011006">
    <property type="entry name" value="CheY-like_superfamily"/>
</dbReference>
<dbReference type="Gene3D" id="3.30.70.270">
    <property type="match status" value="1"/>
</dbReference>
<dbReference type="KEGG" id="qdo:H9Q78_05265"/>
<proteinExistence type="predicted"/>
<dbReference type="PANTHER" id="PTHR45228:SF4">
    <property type="entry name" value="LIPOPROTEIN"/>
    <property type="match status" value="1"/>
</dbReference>
<evidence type="ECO:0000259" key="5">
    <source>
        <dbReference type="PROSITE" id="PS50887"/>
    </source>
</evidence>
<keyword evidence="3" id="KW-0597">Phosphoprotein</keyword>
<dbReference type="PANTHER" id="PTHR45228">
    <property type="entry name" value="CYCLIC DI-GMP PHOSPHODIESTERASE TM_0186-RELATED"/>
    <property type="match status" value="1"/>
</dbReference>
<dbReference type="InterPro" id="IPR037522">
    <property type="entry name" value="HD_GYP_dom"/>
</dbReference>
<dbReference type="EMBL" id="CP060634">
    <property type="protein sequence ID" value="QNM06543.1"/>
    <property type="molecule type" value="Genomic_DNA"/>
</dbReference>
<dbReference type="Gene3D" id="3.40.50.2300">
    <property type="match status" value="1"/>
</dbReference>
<dbReference type="Pfam" id="PF13487">
    <property type="entry name" value="HD_5"/>
    <property type="match status" value="1"/>
</dbReference>
<evidence type="ECO:0000259" key="6">
    <source>
        <dbReference type="PROSITE" id="PS51832"/>
    </source>
</evidence>
<dbReference type="Gene3D" id="3.30.450.20">
    <property type="entry name" value="PAS domain"/>
    <property type="match status" value="1"/>
</dbReference>
<dbReference type="CDD" id="cd00077">
    <property type="entry name" value="HDc"/>
    <property type="match status" value="1"/>
</dbReference>
<reference evidence="7 8" key="1">
    <citation type="submission" date="2020-08" db="EMBL/GenBank/DDBJ databases">
        <authorList>
            <person name="Liu C."/>
            <person name="Sun Q."/>
        </authorList>
    </citation>
    <scope>NUCLEOTIDE SEQUENCE [LARGE SCALE GENOMIC DNA]</scope>
    <source>
        <strain evidence="7 8">NSJ-38</strain>
    </source>
</reference>
<dbReference type="SMART" id="SM00448">
    <property type="entry name" value="REC"/>
    <property type="match status" value="1"/>
</dbReference>
<evidence type="ECO:0000256" key="1">
    <source>
        <dbReference type="ARBA" id="ARBA00018672"/>
    </source>
</evidence>
<dbReference type="InterPro" id="IPR035965">
    <property type="entry name" value="PAS-like_dom_sf"/>
</dbReference>
<organism evidence="7 8">
    <name type="scientific">Qiania dongpingensis</name>
    <dbReference type="NCBI Taxonomy" id="2763669"/>
    <lineage>
        <taxon>Bacteria</taxon>
        <taxon>Bacillati</taxon>
        <taxon>Bacillota</taxon>
        <taxon>Clostridia</taxon>
        <taxon>Lachnospirales</taxon>
        <taxon>Lachnospiraceae</taxon>
        <taxon>Qiania</taxon>
    </lineage>
</organism>
<dbReference type="SUPFAM" id="SSF55785">
    <property type="entry name" value="PYP-like sensor domain (PAS domain)"/>
    <property type="match status" value="1"/>
</dbReference>
<dbReference type="CDD" id="cd01949">
    <property type="entry name" value="GGDEF"/>
    <property type="match status" value="1"/>
</dbReference>
<gene>
    <name evidence="7" type="ORF">H9Q78_05265</name>
</gene>
<dbReference type="InterPro" id="IPR000160">
    <property type="entry name" value="GGDEF_dom"/>
</dbReference>
<dbReference type="PROSITE" id="PS50110">
    <property type="entry name" value="RESPONSE_REGULATORY"/>
    <property type="match status" value="1"/>
</dbReference>
<dbReference type="Proteomes" id="UP000515823">
    <property type="component" value="Chromosome"/>
</dbReference>
<dbReference type="SUPFAM" id="SSF109604">
    <property type="entry name" value="HD-domain/PDEase-like"/>
    <property type="match status" value="1"/>
</dbReference>
<keyword evidence="8" id="KW-1185">Reference proteome</keyword>
<dbReference type="Gene3D" id="1.10.3210.10">
    <property type="entry name" value="Hypothetical protein af1432"/>
    <property type="match status" value="1"/>
</dbReference>
<feature type="modified residue" description="4-aspartylphosphate" evidence="3">
    <location>
        <position position="58"/>
    </location>
</feature>
<dbReference type="RefSeq" id="WP_249304064.1">
    <property type="nucleotide sequence ID" value="NZ_CP060634.1"/>
</dbReference>
<sequence>MKSKSSGTILIVDDSELNRAILKEIFYDEYSIEEAENGRAAIEIIENSKTLPEALLLDIVMPELDGFGVLEQLSEKGLIKSLPVFLITSDTSSEVAVQGYESGVVDVINKPIVDPVIVRKRVNNAIELYRSRNHLASLVDEQVKTIKKQAERLRFTNVTIIDMLSSVIEFRSGESGQHVRRIRRATKTMLEWFGKSYPEYELTPEKIEVISNASAMHDIGKISIPDYILNKPGRLTAEEFEIMKKHTLYGCEILQSIPFFHDEEIFEYCYEICRHHHERWDGKGYPDGLRGEDISIWAQVVSMADVYDALVSERCYKNAYPHKTAVKMVMEGECGAFNPRLLQCFSEVAEYLHETLYMDGGGEKFPTEAQSDWQAGANKKTQERNVSEATLALLERERQKYHWLSEMADEILFTFDKNADTIEFTGKFTEVFREGPHVLHAADYLAHDERIEAKDLAEIMKDVQKITPESPVYSTEVNLLNGDGSKEWYELYLRAMWDDGGDEKPSGYIGKLSSINVLKEEALRWKRQALHDYLTGLYNRQALEGMVQEMIEEGEEAFIMLFVDVDDFKKVNSTMGHLAGDVLLKKIAKEIPAHLRSTDFVARIGGDEFAIIVKGSMPDRLLQQKAEEICWFYREEEFSEYEIPISGSMGAARYPEDGGSYQALMSKANCALCEAKKRGAGSYVLYHENMAPPVCESALSSVDKIEE</sequence>
<feature type="domain" description="Response regulatory" evidence="4">
    <location>
        <begin position="8"/>
        <end position="125"/>
    </location>
</feature>
<dbReference type="PROSITE" id="PS50887">
    <property type="entry name" value="GGDEF"/>
    <property type="match status" value="1"/>
</dbReference>
<dbReference type="GO" id="GO:0000160">
    <property type="term" value="P:phosphorelay signal transduction system"/>
    <property type="evidence" value="ECO:0007669"/>
    <property type="project" value="InterPro"/>
</dbReference>
<feature type="domain" description="GGDEF" evidence="5">
    <location>
        <begin position="556"/>
        <end position="688"/>
    </location>
</feature>
<dbReference type="InterPro" id="IPR001789">
    <property type="entry name" value="Sig_transdc_resp-reg_receiver"/>
</dbReference>
<dbReference type="SUPFAM" id="SSF55073">
    <property type="entry name" value="Nucleotide cyclase"/>
    <property type="match status" value="1"/>
</dbReference>
<evidence type="ECO:0000313" key="8">
    <source>
        <dbReference type="Proteomes" id="UP000515823"/>
    </source>
</evidence>
<dbReference type="SMART" id="SM00267">
    <property type="entry name" value="GGDEF"/>
    <property type="match status" value="1"/>
</dbReference>
<dbReference type="AlphaFoldDB" id="A0A7G9G6W1"/>
<evidence type="ECO:0000313" key="7">
    <source>
        <dbReference type="EMBL" id="QNM06543.1"/>
    </source>
</evidence>
<evidence type="ECO:0000256" key="3">
    <source>
        <dbReference type="PROSITE-ProRule" id="PRU00169"/>
    </source>
</evidence>
<dbReference type="InterPro" id="IPR052020">
    <property type="entry name" value="Cyclic_di-GMP/3'3'-cGAMP_PDE"/>
</dbReference>
<dbReference type="CDD" id="cd00156">
    <property type="entry name" value="REC"/>
    <property type="match status" value="1"/>
</dbReference>
<comment type="function">
    <text evidence="2">May play the central regulatory role in sporulation. It may be an element of the effector pathway responsible for the activation of sporulation genes in response to nutritional stress. Spo0A may act in concert with spo0H (a sigma factor) to control the expression of some genes that are critical to the sporulation process.</text>
</comment>
<dbReference type="InterPro" id="IPR003607">
    <property type="entry name" value="HD/PDEase_dom"/>
</dbReference>
<evidence type="ECO:0000256" key="2">
    <source>
        <dbReference type="ARBA" id="ARBA00024867"/>
    </source>
</evidence>
<protein>
    <recommendedName>
        <fullName evidence="1">Stage 0 sporulation protein A homolog</fullName>
    </recommendedName>
</protein>
<dbReference type="SUPFAM" id="SSF52172">
    <property type="entry name" value="CheY-like"/>
    <property type="match status" value="1"/>
</dbReference>